<sequence>MDRRTLLKTALVLPLLPLAMKVDAFVTGEGRWLKPGAAGWPTDADWEALNRLVGGRLSIPKNPLLDPATREQALAHIGNQFYVGDQPGLTQTGAWYRAWTSTPSTRVLAAESAQDIATAVTWARQHRVRLVIKGGGHSYLGASNAADSLLIWTRRMNSVDLADGFVPQGAKAGTAGVPVAHVGAGAMWIDAYHAVTTMGGRYIQGGGCTTVGCAGFTNGGGFGSLSKGFGTGASNLLEAEVVTADGKVRVVNAFQDPELFWALKGGGGGSFGVITRLTFRTHYLPQLVGIVRGSITADTDEAFTALVAQVMRHFRDHLCNPNWGEQLEFHGDRRVDIRMLFQGLGEDQAQAAWQPLIDWVAARKAYTWSDAFWMKSMPTRHFWDLNFFQEHGLKWAVPDNQPGTPAYRMVWAGDQEQVGAYIHAYTSAWLPSRLLKEGNVGTLATAIVEASRSQGFALHFNKGLYGASDETLARARDTAMNPEVLDAFALAIIATGGPAVFEGLPDAHRDDVKAQRNEENVRKAYARLTQVAPGAGAYFSESDFFQKDYKKAYWGTNVARLAAAKRTYDPDGTFTVRNGIA</sequence>
<evidence type="ECO:0000256" key="3">
    <source>
        <dbReference type="ARBA" id="ARBA00022630"/>
    </source>
</evidence>
<keyword evidence="9" id="KW-1185">Reference proteome</keyword>
<dbReference type="InterPro" id="IPR036318">
    <property type="entry name" value="FAD-bd_PCMH-like_sf"/>
</dbReference>
<dbReference type="PANTHER" id="PTHR42973">
    <property type="entry name" value="BINDING OXIDOREDUCTASE, PUTATIVE (AFU_ORTHOLOGUE AFUA_1G17690)-RELATED"/>
    <property type="match status" value="1"/>
</dbReference>
<dbReference type="InterPro" id="IPR050416">
    <property type="entry name" value="FAD-linked_Oxidoreductase"/>
</dbReference>
<dbReference type="InterPro" id="IPR016169">
    <property type="entry name" value="FAD-bd_PCMH_sub2"/>
</dbReference>
<keyword evidence="5" id="KW-0560">Oxidoreductase</keyword>
<keyword evidence="3" id="KW-0285">Flavoprotein</keyword>
<dbReference type="RefSeq" id="WP_139978623.1">
    <property type="nucleotide sequence ID" value="NZ_CP041046.1"/>
</dbReference>
<dbReference type="InterPro" id="IPR012951">
    <property type="entry name" value="BBE"/>
</dbReference>
<evidence type="ECO:0000256" key="4">
    <source>
        <dbReference type="ARBA" id="ARBA00022827"/>
    </source>
</evidence>
<dbReference type="Gene3D" id="3.30.465.10">
    <property type="match status" value="2"/>
</dbReference>
<feature type="domain" description="FAD-binding PCMH-type" evidence="7">
    <location>
        <begin position="99"/>
        <end position="284"/>
    </location>
</feature>
<comment type="similarity">
    <text evidence="2">Belongs to the oxygen-dependent FAD-linked oxidoreductase family.</text>
</comment>
<dbReference type="Pfam" id="PF08031">
    <property type="entry name" value="BBE"/>
    <property type="match status" value="1"/>
</dbReference>
<comment type="cofactor">
    <cofactor evidence="1">
        <name>FAD</name>
        <dbReference type="ChEBI" id="CHEBI:57692"/>
    </cofactor>
</comment>
<reference evidence="8 9" key="1">
    <citation type="submission" date="2019-06" db="EMBL/GenBank/DDBJ databases">
        <title>A complete genome sequence for Luteibacter pinisoli MAH-14.</title>
        <authorList>
            <person name="Baltrus D.A."/>
        </authorList>
    </citation>
    <scope>NUCLEOTIDE SEQUENCE [LARGE SCALE GENOMIC DNA]</scope>
    <source>
        <strain evidence="8 9">MAH-14</strain>
    </source>
</reference>
<feature type="signal peptide" evidence="6">
    <location>
        <begin position="1"/>
        <end position="24"/>
    </location>
</feature>
<feature type="chain" id="PRO_5021446518" evidence="6">
    <location>
        <begin position="25"/>
        <end position="581"/>
    </location>
</feature>
<keyword evidence="4" id="KW-0274">FAD</keyword>
<dbReference type="EMBL" id="CP041046">
    <property type="protein sequence ID" value="QDE37795.1"/>
    <property type="molecule type" value="Genomic_DNA"/>
</dbReference>
<evidence type="ECO:0000313" key="9">
    <source>
        <dbReference type="Proteomes" id="UP000316093"/>
    </source>
</evidence>
<dbReference type="Proteomes" id="UP000316093">
    <property type="component" value="Chromosome"/>
</dbReference>
<keyword evidence="6" id="KW-0732">Signal</keyword>
<evidence type="ECO:0000313" key="8">
    <source>
        <dbReference type="EMBL" id="QDE37795.1"/>
    </source>
</evidence>
<name>A0A4Y5YZC1_9GAMM</name>
<proteinExistence type="inferred from homology"/>
<dbReference type="InterPro" id="IPR016166">
    <property type="entry name" value="FAD-bd_PCMH"/>
</dbReference>
<dbReference type="PANTHER" id="PTHR42973:SF39">
    <property type="entry name" value="FAD-BINDING PCMH-TYPE DOMAIN-CONTAINING PROTEIN"/>
    <property type="match status" value="1"/>
</dbReference>
<evidence type="ECO:0000256" key="6">
    <source>
        <dbReference type="SAM" id="SignalP"/>
    </source>
</evidence>
<accession>A0A4Y5YZC1</accession>
<dbReference type="PROSITE" id="PS51387">
    <property type="entry name" value="FAD_PCMH"/>
    <property type="match status" value="1"/>
</dbReference>
<dbReference type="Pfam" id="PF01565">
    <property type="entry name" value="FAD_binding_4"/>
    <property type="match status" value="1"/>
</dbReference>
<dbReference type="OrthoDB" id="9775082at2"/>
<dbReference type="InterPro" id="IPR006094">
    <property type="entry name" value="Oxid_FAD_bind_N"/>
</dbReference>
<dbReference type="GO" id="GO:0016491">
    <property type="term" value="F:oxidoreductase activity"/>
    <property type="evidence" value="ECO:0007669"/>
    <property type="project" value="UniProtKB-KW"/>
</dbReference>
<dbReference type="AlphaFoldDB" id="A0A4Y5YZC1"/>
<organism evidence="8 9">
    <name type="scientific">Luteibacter pinisoli</name>
    <dbReference type="NCBI Taxonomy" id="2589080"/>
    <lineage>
        <taxon>Bacteria</taxon>
        <taxon>Pseudomonadati</taxon>
        <taxon>Pseudomonadota</taxon>
        <taxon>Gammaproteobacteria</taxon>
        <taxon>Lysobacterales</taxon>
        <taxon>Rhodanobacteraceae</taxon>
        <taxon>Luteibacter</taxon>
    </lineage>
</organism>
<evidence type="ECO:0000256" key="1">
    <source>
        <dbReference type="ARBA" id="ARBA00001974"/>
    </source>
</evidence>
<dbReference type="GO" id="GO:0071949">
    <property type="term" value="F:FAD binding"/>
    <property type="evidence" value="ECO:0007669"/>
    <property type="project" value="InterPro"/>
</dbReference>
<evidence type="ECO:0000259" key="7">
    <source>
        <dbReference type="PROSITE" id="PS51387"/>
    </source>
</evidence>
<dbReference type="KEGG" id="lpy:FIV34_00565"/>
<evidence type="ECO:0000256" key="5">
    <source>
        <dbReference type="ARBA" id="ARBA00023002"/>
    </source>
</evidence>
<gene>
    <name evidence="8" type="ORF">FIV34_00565</name>
</gene>
<dbReference type="SUPFAM" id="SSF56176">
    <property type="entry name" value="FAD-binding/transporter-associated domain-like"/>
    <property type="match status" value="1"/>
</dbReference>
<evidence type="ECO:0000256" key="2">
    <source>
        <dbReference type="ARBA" id="ARBA00005466"/>
    </source>
</evidence>
<protein>
    <submittedName>
        <fullName evidence="8">FAD-binding oxidoreductase</fullName>
    </submittedName>
</protein>